<dbReference type="RefSeq" id="XP_067920467.1">
    <property type="nucleotide sequence ID" value="XM_068067558.1"/>
</dbReference>
<dbReference type="VEuPathDB" id="ToxoDB:CSUI_007413"/>
<dbReference type="EMBL" id="MIGC01003911">
    <property type="protein sequence ID" value="PHJ18761.1"/>
    <property type="molecule type" value="Genomic_DNA"/>
</dbReference>
<accession>A0A2C6JV40</accession>
<evidence type="ECO:0000313" key="1">
    <source>
        <dbReference type="EMBL" id="PHJ18761.1"/>
    </source>
</evidence>
<proteinExistence type="predicted"/>
<reference evidence="1 2" key="1">
    <citation type="journal article" date="2017" name="Int. J. Parasitol.">
        <title>The genome of the protozoan parasite Cystoisospora suis and a reverse vaccinology approach to identify vaccine candidates.</title>
        <authorList>
            <person name="Palmieri N."/>
            <person name="Shrestha A."/>
            <person name="Ruttkowski B."/>
            <person name="Beck T."/>
            <person name="Vogl C."/>
            <person name="Tomley F."/>
            <person name="Blake D.P."/>
            <person name="Joachim A."/>
        </authorList>
    </citation>
    <scope>NUCLEOTIDE SEQUENCE [LARGE SCALE GENOMIC DNA]</scope>
    <source>
        <strain evidence="1 2">Wien I</strain>
    </source>
</reference>
<sequence>MKAIEDAEDFLVVVDLAMKALKKLEAIYLEEKQRGRVWRP</sequence>
<protein>
    <submittedName>
        <fullName evidence="1">Uncharacterized protein</fullName>
    </submittedName>
</protein>
<comment type="caution">
    <text evidence="1">The sequence shown here is derived from an EMBL/GenBank/DDBJ whole genome shotgun (WGS) entry which is preliminary data.</text>
</comment>
<dbReference type="Proteomes" id="UP000221165">
    <property type="component" value="Unassembled WGS sequence"/>
</dbReference>
<evidence type="ECO:0000313" key="2">
    <source>
        <dbReference type="Proteomes" id="UP000221165"/>
    </source>
</evidence>
<dbReference type="GeneID" id="94430769"/>
<keyword evidence="2" id="KW-1185">Reference proteome</keyword>
<name>A0A2C6JV40_9APIC</name>
<dbReference type="AlphaFoldDB" id="A0A2C6JV40"/>
<organism evidence="1 2">
    <name type="scientific">Cystoisospora suis</name>
    <dbReference type="NCBI Taxonomy" id="483139"/>
    <lineage>
        <taxon>Eukaryota</taxon>
        <taxon>Sar</taxon>
        <taxon>Alveolata</taxon>
        <taxon>Apicomplexa</taxon>
        <taxon>Conoidasida</taxon>
        <taxon>Coccidia</taxon>
        <taxon>Eucoccidiorida</taxon>
        <taxon>Eimeriorina</taxon>
        <taxon>Sarcocystidae</taxon>
        <taxon>Cystoisospora</taxon>
    </lineage>
</organism>
<gene>
    <name evidence="1" type="ORF">CSUI_007413</name>
</gene>